<organism evidence="1 2">
    <name type="scientific">Acropora cervicornis</name>
    <name type="common">Staghorn coral</name>
    <dbReference type="NCBI Taxonomy" id="6130"/>
    <lineage>
        <taxon>Eukaryota</taxon>
        <taxon>Metazoa</taxon>
        <taxon>Cnidaria</taxon>
        <taxon>Anthozoa</taxon>
        <taxon>Hexacorallia</taxon>
        <taxon>Scleractinia</taxon>
        <taxon>Astrocoeniina</taxon>
        <taxon>Acroporidae</taxon>
        <taxon>Acropora</taxon>
    </lineage>
</organism>
<protein>
    <submittedName>
        <fullName evidence="1">Uncharacterized protein</fullName>
    </submittedName>
</protein>
<dbReference type="Proteomes" id="UP001249851">
    <property type="component" value="Unassembled WGS sequence"/>
</dbReference>
<evidence type="ECO:0000313" key="2">
    <source>
        <dbReference type="Proteomes" id="UP001249851"/>
    </source>
</evidence>
<name>A0AAD9R677_ACRCE</name>
<reference evidence="1" key="1">
    <citation type="journal article" date="2023" name="G3 (Bethesda)">
        <title>Whole genome assembly and annotation of the endangered Caribbean coral Acropora cervicornis.</title>
        <authorList>
            <person name="Selwyn J.D."/>
            <person name="Vollmer S.V."/>
        </authorList>
    </citation>
    <scope>NUCLEOTIDE SEQUENCE</scope>
    <source>
        <tissue evidence="1">Whole Organism</tissue>
    </source>
</reference>
<dbReference type="EMBL" id="JARQWQ010000002">
    <property type="protein sequence ID" value="KAK2573608.1"/>
    <property type="molecule type" value="Genomic_DNA"/>
</dbReference>
<reference evidence="1" key="2">
    <citation type="journal article" date="2023" name="Science">
        <title>Genomic signatures of disease resistance in endangered staghorn corals.</title>
        <authorList>
            <person name="Vollmer S.V."/>
            <person name="Selwyn J.D."/>
            <person name="Despard B.A."/>
            <person name="Roesel C.L."/>
        </authorList>
    </citation>
    <scope>NUCLEOTIDE SEQUENCE</scope>
    <source>
        <strain evidence="1">K2</strain>
    </source>
</reference>
<comment type="caution">
    <text evidence="1">The sequence shown here is derived from an EMBL/GenBank/DDBJ whole genome shotgun (WGS) entry which is preliminary data.</text>
</comment>
<dbReference type="AlphaFoldDB" id="A0AAD9R677"/>
<gene>
    <name evidence="1" type="ORF">P5673_001279</name>
</gene>
<sequence length="121" mass="13654">MGLQVDGSEVTQLPTLAVVSRGLEKNGGHHIGDKKIEKMAWRRSYDFTLRMEESEFDSSDESDSEGGAETINTYHRRKSTVTAVKSKVNFHFFELASAGIFESRVKWSASILNIQLEFEHS</sequence>
<keyword evidence="2" id="KW-1185">Reference proteome</keyword>
<accession>A0AAD9R677</accession>
<proteinExistence type="predicted"/>
<evidence type="ECO:0000313" key="1">
    <source>
        <dbReference type="EMBL" id="KAK2573608.1"/>
    </source>
</evidence>